<keyword evidence="6" id="KW-0028">Amino-acid biosynthesis</keyword>
<evidence type="ECO:0000313" key="8">
    <source>
        <dbReference type="EMBL" id="GMF35557.1"/>
    </source>
</evidence>
<name>A0A9W6XC64_9STRA</name>
<protein>
    <recommendedName>
        <fullName evidence="6">Phospho-2-dehydro-3-deoxyheptonate aldolase</fullName>
        <ecNumber evidence="6">2.5.1.54</ecNumber>
    </recommendedName>
</protein>
<evidence type="ECO:0000256" key="6">
    <source>
        <dbReference type="RuleBase" id="RU363071"/>
    </source>
</evidence>
<dbReference type="InterPro" id="IPR013785">
    <property type="entry name" value="Aldolase_TIM"/>
</dbReference>
<keyword evidence="3 6" id="KW-0808">Transferase</keyword>
<evidence type="ECO:0000256" key="2">
    <source>
        <dbReference type="ARBA" id="ARBA00008911"/>
    </source>
</evidence>
<evidence type="ECO:0000256" key="5">
    <source>
        <dbReference type="PIRSR" id="PIRSR602480-1"/>
    </source>
</evidence>
<evidence type="ECO:0000256" key="3">
    <source>
        <dbReference type="ARBA" id="ARBA00022679"/>
    </source>
</evidence>
<dbReference type="GO" id="GO:0009073">
    <property type="term" value="P:aromatic amino acid family biosynthetic process"/>
    <property type="evidence" value="ECO:0007669"/>
    <property type="project" value="UniProtKB-KW"/>
</dbReference>
<dbReference type="InterPro" id="IPR002480">
    <property type="entry name" value="DAHP_synth_2"/>
</dbReference>
<dbReference type="CDD" id="cd00161">
    <property type="entry name" value="beta-trefoil_Ricin-like"/>
    <property type="match status" value="1"/>
</dbReference>
<feature type="binding site" evidence="5">
    <location>
        <position position="264"/>
    </location>
    <ligand>
        <name>Mn(2+)</name>
        <dbReference type="ChEBI" id="CHEBI:29035"/>
    </ligand>
</feature>
<dbReference type="SUPFAM" id="SSF51569">
    <property type="entry name" value="Aldolase"/>
    <property type="match status" value="1"/>
</dbReference>
<comment type="catalytic activity">
    <reaction evidence="4 6">
        <text>D-erythrose 4-phosphate + phosphoenolpyruvate + H2O = 7-phospho-2-dehydro-3-deoxy-D-arabino-heptonate + phosphate</text>
        <dbReference type="Rhea" id="RHEA:14717"/>
        <dbReference type="ChEBI" id="CHEBI:15377"/>
        <dbReference type="ChEBI" id="CHEBI:16897"/>
        <dbReference type="ChEBI" id="CHEBI:43474"/>
        <dbReference type="ChEBI" id="CHEBI:58394"/>
        <dbReference type="ChEBI" id="CHEBI:58702"/>
        <dbReference type="EC" id="2.5.1.54"/>
    </reaction>
</comment>
<dbReference type="EMBL" id="BSXW01001291">
    <property type="protein sequence ID" value="GMF35557.1"/>
    <property type="molecule type" value="Genomic_DNA"/>
</dbReference>
<organism evidence="8 9">
    <name type="scientific">Phytophthora lilii</name>
    <dbReference type="NCBI Taxonomy" id="2077276"/>
    <lineage>
        <taxon>Eukaryota</taxon>
        <taxon>Sar</taxon>
        <taxon>Stramenopiles</taxon>
        <taxon>Oomycota</taxon>
        <taxon>Peronosporomycetes</taxon>
        <taxon>Peronosporales</taxon>
        <taxon>Peronosporaceae</taxon>
        <taxon>Phytophthora</taxon>
    </lineage>
</organism>
<keyword evidence="9" id="KW-1185">Reference proteome</keyword>
<dbReference type="GO" id="GO:0003849">
    <property type="term" value="F:3-deoxy-7-phosphoheptulonate synthase activity"/>
    <property type="evidence" value="ECO:0007669"/>
    <property type="project" value="UniProtKB-EC"/>
</dbReference>
<keyword evidence="5" id="KW-0104">Cadmium</keyword>
<dbReference type="PANTHER" id="PTHR21337:SF0">
    <property type="entry name" value="PHOSPHO-2-DEHYDRO-3-DEOXYHEPTONATE ALDOLASE"/>
    <property type="match status" value="1"/>
</dbReference>
<comment type="cofactor">
    <cofactor evidence="5">
        <name>Mn(2+)</name>
        <dbReference type="ChEBI" id="CHEBI:29035"/>
    </cofactor>
    <cofactor evidence="5">
        <name>Co(2+)</name>
        <dbReference type="ChEBI" id="CHEBI:48828"/>
    </cofactor>
    <cofactor evidence="5">
        <name>Cd(2+)</name>
        <dbReference type="ChEBI" id="CHEBI:48775"/>
    </cofactor>
    <text evidence="5">Binds 1 divalent cation per subunit. The enzyme is active with manganese, cobalt or cadmium ions.</text>
</comment>
<sequence>MIQMSLVLVWGARMPTVRVARMAGQFAKPRSSDTEMLDGEKVTSFRGENINGYEKDQRTPDPNRLLEGYFHSAATLNYGRVLVSSGIADIHDAGKWDLDFVQTSSRREEYQHMVNEITDSLHFVHMCGVGADSPHLKTVDLFVSHEGLELGYEETMTRKVDGKYYNVGTDFLWIGDRTRQLDHAHIEYFRGIENPIGIKVGPSMAVEDLVPLIRKLWKDPEANPGKITLITRYGSDKVADLLPKHIAAVKAAGLKVIWSCDPCHGNTIVAENGYKTRPFDRIFGELEQTLEIHREAGTVLGGVHFELTGENVTECIGGPQGIDEGDLPLRYTSYCDPRLNYSQSMEVAFLLAKNLSVHHDLAPLNEKSKMRKRSMEISDPSKRIRADNASNTTDLYTDHAETWLAQDYCFATLAELNQVENGSPRAKSLTIRQQQRLHDMQAVSILSESSGQYLDGREPGLINPFLSSGDQDPALHAQLRWDIGDAGNGHQFIKSVSSGRYLDGMADPLLSSGDRDPTTDEYLQWDIVDAANGCCFIISVSSRGYLDGKTAGVLTPLLVLCRADPASNMHLQWRLNVTGRVRDKEVFYFHKLLRSASSNQYLDAKNCWTQIPSLSSGGQNPTSNEGFKWTIGDARSGHHYIKNVSPANIWMAETPVWQTLYCPLGSETQQQTLVFRLRSNNIGFRTFRYAPSATTLDNLRKRKQANGGEDPEAKSVLGSTAVEPADVELAGVDEVRETDLA</sequence>
<feature type="binding site" evidence="5">
    <location>
        <position position="232"/>
    </location>
    <ligand>
        <name>phosphoenolpyruvate</name>
        <dbReference type="ChEBI" id="CHEBI:58702"/>
    </ligand>
</feature>
<evidence type="ECO:0000313" key="9">
    <source>
        <dbReference type="Proteomes" id="UP001165083"/>
    </source>
</evidence>
<keyword evidence="5" id="KW-0170">Cobalt</keyword>
<feature type="binding site" evidence="5">
    <location>
        <position position="21"/>
    </location>
    <ligand>
        <name>phosphoenolpyruvate</name>
        <dbReference type="ChEBI" id="CHEBI:58702"/>
    </ligand>
</feature>
<evidence type="ECO:0000256" key="1">
    <source>
        <dbReference type="ARBA" id="ARBA00004688"/>
    </source>
</evidence>
<gene>
    <name evidence="8" type="ORF">Plil01_001509800</name>
</gene>
<evidence type="ECO:0000256" key="7">
    <source>
        <dbReference type="SAM" id="MobiDB-lite"/>
    </source>
</evidence>
<dbReference type="OrthoDB" id="2338at2759"/>
<comment type="pathway">
    <text evidence="1 6">Metabolic intermediate biosynthesis; chorismate biosynthesis; chorismate from D-erythrose 4-phosphate and phosphoenolpyruvate: step 1/7.</text>
</comment>
<dbReference type="PANTHER" id="PTHR21337">
    <property type="entry name" value="PHOSPHO-2-DEHYDRO-3-DEOXYHEPTONATE ALDOLASE 1, 2"/>
    <property type="match status" value="1"/>
</dbReference>
<feature type="binding site" evidence="5">
    <location>
        <position position="306"/>
    </location>
    <ligand>
        <name>phosphoenolpyruvate</name>
        <dbReference type="ChEBI" id="CHEBI:58702"/>
    </ligand>
</feature>
<dbReference type="Gene3D" id="3.20.20.70">
    <property type="entry name" value="Aldolase class I"/>
    <property type="match status" value="1"/>
</dbReference>
<comment type="caution">
    <text evidence="8">The sequence shown here is derived from an EMBL/GenBank/DDBJ whole genome shotgun (WGS) entry which is preliminary data.</text>
</comment>
<dbReference type="Pfam" id="PF01474">
    <property type="entry name" value="DAHP_synth_2"/>
    <property type="match status" value="1"/>
</dbReference>
<feature type="binding site" evidence="5">
    <location>
        <position position="336"/>
    </location>
    <ligand>
        <name>Mn(2+)</name>
        <dbReference type="ChEBI" id="CHEBI:29035"/>
    </ligand>
</feature>
<dbReference type="Proteomes" id="UP001165083">
    <property type="component" value="Unassembled WGS sequence"/>
</dbReference>
<dbReference type="AlphaFoldDB" id="A0A9W6XC64"/>
<comment type="similarity">
    <text evidence="2 6">Belongs to the class-II DAHP synthase family.</text>
</comment>
<keyword evidence="5" id="KW-0464">Manganese</keyword>
<proteinExistence type="inferred from homology"/>
<evidence type="ECO:0000256" key="4">
    <source>
        <dbReference type="ARBA" id="ARBA00047508"/>
    </source>
</evidence>
<feature type="region of interest" description="Disordered" evidence="7">
    <location>
        <begin position="702"/>
        <end position="722"/>
    </location>
</feature>
<keyword evidence="6" id="KW-0057">Aromatic amino acid biosynthesis</keyword>
<dbReference type="EC" id="2.5.1.54" evidence="6"/>
<accession>A0A9W6XC64</accession>
<dbReference type="GO" id="GO:0008652">
    <property type="term" value="P:amino acid biosynthetic process"/>
    <property type="evidence" value="ECO:0007669"/>
    <property type="project" value="UniProtKB-KW"/>
</dbReference>
<feature type="binding site" evidence="5">
    <location>
        <position position="199"/>
    </location>
    <ligand>
        <name>phosphoenolpyruvate</name>
        <dbReference type="ChEBI" id="CHEBI:58702"/>
    </ligand>
</feature>
<reference evidence="8" key="1">
    <citation type="submission" date="2023-04" db="EMBL/GenBank/DDBJ databases">
        <title>Phytophthora lilii NBRC 32176.</title>
        <authorList>
            <person name="Ichikawa N."/>
            <person name="Sato H."/>
            <person name="Tonouchi N."/>
        </authorList>
    </citation>
    <scope>NUCLEOTIDE SEQUENCE</scope>
    <source>
        <strain evidence="8">NBRC 32176</strain>
    </source>
</reference>